<reference evidence="1" key="1">
    <citation type="submission" date="2020-05" db="EMBL/GenBank/DDBJ databases">
        <authorList>
            <person name="Zhu T."/>
            <person name="Keshari N."/>
            <person name="Lu X."/>
        </authorList>
    </citation>
    <scope>NUCLEOTIDE SEQUENCE</scope>
    <source>
        <strain evidence="1">NK1-12</strain>
    </source>
</reference>
<sequence>MQTDPPTVQVIASARFQRDLRLLAKRYRNVRLDVQPVIEQLQSGELPGDQIPGLGCTIFKVRLKNRDVQKGKSGGYRLIYYVKLADQIVLITIYSKSDQGDITATEIQEIIAEFARNREL</sequence>
<accession>A0AA96WMJ7</accession>
<dbReference type="PIRSF" id="PIRSF039032">
    <property type="entry name" value="HigB-2"/>
    <property type="match status" value="1"/>
</dbReference>
<organism evidence="1">
    <name type="scientific">Leptolyngbya sp. NK1-12</name>
    <dbReference type="NCBI Taxonomy" id="2547451"/>
    <lineage>
        <taxon>Bacteria</taxon>
        <taxon>Bacillati</taxon>
        <taxon>Cyanobacteriota</taxon>
        <taxon>Cyanophyceae</taxon>
        <taxon>Leptolyngbyales</taxon>
        <taxon>Leptolyngbyaceae</taxon>
        <taxon>Leptolyngbya group</taxon>
        <taxon>Leptolyngbya</taxon>
    </lineage>
</organism>
<gene>
    <name evidence="1" type="ORF">HJG54_15815</name>
</gene>
<dbReference type="AlphaFoldDB" id="A0AA96WMJ7"/>
<dbReference type="Pfam" id="PF06296">
    <property type="entry name" value="RelE"/>
    <property type="match status" value="1"/>
</dbReference>
<protein>
    <submittedName>
        <fullName evidence="1">Type II toxin-antitoxin system RelE/ParE family toxin</fullName>
    </submittedName>
</protein>
<dbReference type="InterPro" id="IPR009387">
    <property type="entry name" value="HigB-2"/>
</dbReference>
<dbReference type="EMBL" id="CP053586">
    <property type="protein sequence ID" value="WNZ24176.1"/>
    <property type="molecule type" value="Genomic_DNA"/>
</dbReference>
<name>A0AA96WMJ7_9CYAN</name>
<evidence type="ECO:0000313" key="1">
    <source>
        <dbReference type="EMBL" id="WNZ24176.1"/>
    </source>
</evidence>
<proteinExistence type="predicted"/>
<dbReference type="RefSeq" id="WP_316429856.1">
    <property type="nucleotide sequence ID" value="NZ_CP053586.1"/>
</dbReference>